<dbReference type="EMBL" id="KN819339">
    <property type="protein sequence ID" value="KIJ14912.1"/>
    <property type="molecule type" value="Genomic_DNA"/>
</dbReference>
<feature type="domain" description="CRAL-TRIO" evidence="2">
    <location>
        <begin position="117"/>
        <end position="295"/>
    </location>
</feature>
<dbReference type="Pfam" id="PF00650">
    <property type="entry name" value="CRAL_TRIO"/>
    <property type="match status" value="1"/>
</dbReference>
<protein>
    <recommendedName>
        <fullName evidence="2">CRAL-TRIO domain-containing protein</fullName>
    </recommendedName>
</protein>
<name>A0A0C9U646_PAXIN</name>
<reference evidence="3 4" key="1">
    <citation type="submission" date="2014-06" db="EMBL/GenBank/DDBJ databases">
        <authorList>
            <consortium name="DOE Joint Genome Institute"/>
            <person name="Kuo A."/>
            <person name="Kohler A."/>
            <person name="Nagy L.G."/>
            <person name="Floudas D."/>
            <person name="Copeland A."/>
            <person name="Barry K.W."/>
            <person name="Cichocki N."/>
            <person name="Veneault-Fourrey C."/>
            <person name="LaButti K."/>
            <person name="Lindquist E.A."/>
            <person name="Lipzen A."/>
            <person name="Lundell T."/>
            <person name="Morin E."/>
            <person name="Murat C."/>
            <person name="Sun H."/>
            <person name="Tunlid A."/>
            <person name="Henrissat B."/>
            <person name="Grigoriev I.V."/>
            <person name="Hibbett D.S."/>
            <person name="Martin F."/>
            <person name="Nordberg H.P."/>
            <person name="Cantor M.N."/>
            <person name="Hua S.X."/>
        </authorList>
    </citation>
    <scope>NUCLEOTIDE SEQUENCE [LARGE SCALE GENOMIC DNA]</scope>
    <source>
        <strain evidence="3 4">ATCC 200175</strain>
    </source>
</reference>
<reference evidence="4" key="2">
    <citation type="submission" date="2015-01" db="EMBL/GenBank/DDBJ databases">
        <title>Evolutionary Origins and Diversification of the Mycorrhizal Mutualists.</title>
        <authorList>
            <consortium name="DOE Joint Genome Institute"/>
            <consortium name="Mycorrhizal Genomics Consortium"/>
            <person name="Kohler A."/>
            <person name="Kuo A."/>
            <person name="Nagy L.G."/>
            <person name="Floudas D."/>
            <person name="Copeland A."/>
            <person name="Barry K.W."/>
            <person name="Cichocki N."/>
            <person name="Veneault-Fourrey C."/>
            <person name="LaButti K."/>
            <person name="Lindquist E.A."/>
            <person name="Lipzen A."/>
            <person name="Lundell T."/>
            <person name="Morin E."/>
            <person name="Murat C."/>
            <person name="Riley R."/>
            <person name="Ohm R."/>
            <person name="Sun H."/>
            <person name="Tunlid A."/>
            <person name="Henrissat B."/>
            <person name="Grigoriev I.V."/>
            <person name="Hibbett D.S."/>
            <person name="Martin F."/>
        </authorList>
    </citation>
    <scope>NUCLEOTIDE SEQUENCE [LARGE SCALE GENOMIC DNA]</scope>
    <source>
        <strain evidence="4">ATCC 200175</strain>
    </source>
</reference>
<dbReference type="Gene3D" id="1.10.8.20">
    <property type="entry name" value="N-terminal domain of phosphatidylinositol transfer protein sec14p"/>
    <property type="match status" value="1"/>
</dbReference>
<dbReference type="OrthoDB" id="30289at2759"/>
<dbReference type="InterPro" id="IPR051026">
    <property type="entry name" value="PI/PC_transfer"/>
</dbReference>
<proteinExistence type="predicted"/>
<dbReference type="PANTHER" id="PTHR45657:SF3">
    <property type="entry name" value="TRANSPORTER, PUTATIVE (AFU_ORTHOLOGUE AFUA_5G09260)-RELATED"/>
    <property type="match status" value="1"/>
</dbReference>
<dbReference type="HOGENOM" id="CLU_014001_4_0_1"/>
<accession>A0A0C9U646</accession>
<dbReference type="SMART" id="SM01100">
    <property type="entry name" value="CRAL_TRIO_N"/>
    <property type="match status" value="1"/>
</dbReference>
<dbReference type="InterPro" id="IPR001251">
    <property type="entry name" value="CRAL-TRIO_dom"/>
</dbReference>
<dbReference type="SUPFAM" id="SSF52087">
    <property type="entry name" value="CRAL/TRIO domain"/>
    <property type="match status" value="1"/>
</dbReference>
<gene>
    <name evidence="3" type="ORF">PAXINDRAFT_115246</name>
</gene>
<dbReference type="PANTHER" id="PTHR45657">
    <property type="entry name" value="CRAL-TRIO DOMAIN-CONTAINING PROTEIN YKL091C-RELATED"/>
    <property type="match status" value="1"/>
</dbReference>
<dbReference type="AlphaFoldDB" id="A0A0C9U646"/>
<feature type="region of interest" description="Disordered" evidence="1">
    <location>
        <begin position="1"/>
        <end position="43"/>
    </location>
</feature>
<sequence>MATKLESASAGNSGPAPTVADIQSEVAVTPDRTPPTRDQAGERSGLLEVFKANLAQAGLYQPAQDDARASHDDSTLMRFLRARRYDLNKAEKQFANTQTWRKQHDVDNLFRTFVTSEMETSRIFYPRWTGRRDKSGLPVFVYRLASLNSSLRKELDAVPPERRHQRIIVLYEAMIRFVLPLCDYLPHEPPTPISSVTTIIDLEGVSLSAMWSLRNHLQQASTMATANYPETLNTTAIVNSPSFFPTIWNWIKGWFDEGTRSKIHVLSKAPGDALRELINDEDLPEAYGGKLKWTFENEPCLDSEIQKAIDEMPKGPVTFADGKVLRP</sequence>
<evidence type="ECO:0000256" key="1">
    <source>
        <dbReference type="SAM" id="MobiDB-lite"/>
    </source>
</evidence>
<organism evidence="3 4">
    <name type="scientific">Paxillus involutus ATCC 200175</name>
    <dbReference type="NCBI Taxonomy" id="664439"/>
    <lineage>
        <taxon>Eukaryota</taxon>
        <taxon>Fungi</taxon>
        <taxon>Dikarya</taxon>
        <taxon>Basidiomycota</taxon>
        <taxon>Agaricomycotina</taxon>
        <taxon>Agaricomycetes</taxon>
        <taxon>Agaricomycetidae</taxon>
        <taxon>Boletales</taxon>
        <taxon>Paxilineae</taxon>
        <taxon>Paxillaceae</taxon>
        <taxon>Paxillus</taxon>
    </lineage>
</organism>
<dbReference type="InterPro" id="IPR011074">
    <property type="entry name" value="CRAL/TRIO_N_dom"/>
</dbReference>
<evidence type="ECO:0000313" key="4">
    <source>
        <dbReference type="Proteomes" id="UP000053647"/>
    </source>
</evidence>
<evidence type="ECO:0000313" key="3">
    <source>
        <dbReference type="EMBL" id="KIJ14912.1"/>
    </source>
</evidence>
<dbReference type="InterPro" id="IPR036865">
    <property type="entry name" value="CRAL-TRIO_dom_sf"/>
</dbReference>
<dbReference type="SMART" id="SM00516">
    <property type="entry name" value="SEC14"/>
    <property type="match status" value="1"/>
</dbReference>
<evidence type="ECO:0000259" key="2">
    <source>
        <dbReference type="PROSITE" id="PS50191"/>
    </source>
</evidence>
<dbReference type="InterPro" id="IPR036273">
    <property type="entry name" value="CRAL/TRIO_N_dom_sf"/>
</dbReference>
<dbReference type="SUPFAM" id="SSF46938">
    <property type="entry name" value="CRAL/TRIO N-terminal domain"/>
    <property type="match status" value="1"/>
</dbReference>
<keyword evidence="4" id="KW-1185">Reference proteome</keyword>
<dbReference type="PROSITE" id="PS50191">
    <property type="entry name" value="CRAL_TRIO"/>
    <property type="match status" value="1"/>
</dbReference>
<dbReference type="Proteomes" id="UP000053647">
    <property type="component" value="Unassembled WGS sequence"/>
</dbReference>
<dbReference type="CDD" id="cd00170">
    <property type="entry name" value="SEC14"/>
    <property type="match status" value="1"/>
</dbReference>
<dbReference type="Gene3D" id="3.40.525.10">
    <property type="entry name" value="CRAL-TRIO lipid binding domain"/>
    <property type="match status" value="1"/>
</dbReference>
<dbReference type="Pfam" id="PF03765">
    <property type="entry name" value="CRAL_TRIO_N"/>
    <property type="match status" value="1"/>
</dbReference>